<feature type="compositionally biased region" description="Low complexity" evidence="1">
    <location>
        <begin position="231"/>
        <end position="248"/>
    </location>
</feature>
<feature type="compositionally biased region" description="Basic and acidic residues" evidence="1">
    <location>
        <begin position="770"/>
        <end position="802"/>
    </location>
</feature>
<feature type="compositionally biased region" description="Low complexity" evidence="1">
    <location>
        <begin position="914"/>
        <end position="924"/>
    </location>
</feature>
<feature type="compositionally biased region" description="Low complexity" evidence="1">
    <location>
        <begin position="932"/>
        <end position="943"/>
    </location>
</feature>
<feature type="region of interest" description="Disordered" evidence="1">
    <location>
        <begin position="716"/>
        <end position="744"/>
    </location>
</feature>
<sequence length="1067" mass="111566">MNAKHLIPPAAGGGNGGSNTNSLGRAGGQRTLQRVPSHESLATHPLLSPHSATFAPSPAAAAAPASTAYVPYTPRNQRPSTAPAPPEAQHKLQLVSLKSVAQGELGLDPASVGWHLLERIITMPDWAPPRSKPVLLLPVTRSESRTEVEVRDHVALQRGDGWLQTVSGLVGRIDEQTLTFVRAYPGAALPANAVICPAHPKFTCAKHSDALPLPPTPTAPPPLPPRPAPAPRTGLSLGGLSLFGRRAPSPAPPRPASPAGSINSTQSASAISPVSAPASATAPASPSSAPVTQVPAYTLSRPIVRAEIIRQLAAGARQEVVAAFSNGKPDPRWTWLSERISAFVVEELDAAEVDEHAEEHARADALADRVRTLYDQSEDDIRAFLVAERTAPARGKRRRWGRDKEKAAESDPEKAATDDSKKSSDDPRKSTDSDASAADESAEDADDEACARALVATERAVCRVLWDRMFVLDTAQDDAFASRVAALHMAELSLGELGVDVTGGRDETEAARAAVEDGVEGVVGKVGQVLAGLDKVYTPSEKCQIFVEAHRVIVDGLSKLPPLRLKPEVEESQEKDKKAQELELEALPGVKSTDSETASADANAGRLTITTDTPAAMTDANVLVTSPDGIEIDAHKQLTAPSIPAAPPAPTSTAVSSDLLLPVLIYALVRANPPRLPTHLAHVQRFQCAAALPGEAAFCAVSVLAAVQYIETAAGDGKRTADDGTGAVPPSPLPPVPTSPLPGGALRRVLSGATDVFGIIRGTLQGEEGAVAKDEQDKPATQDAEKADDAADADKEGKEAKDLPLSTSPWNAGLSALLRRDTGGGGLLGGGSGFFSRETVFGRSGSTKEEELADVPSRPGSAYPGSRPTSRPGSIYTAYGDESGEEDEEDDEEDDDEDDEEGSEESGDEGGPARSIRSFGSMMSSRRRKASKSSANSRGGSSAVRKSLSDRLASVSGGIATVGSLAASFQGSPPPSRRSSLLPKVVQPPSPRPESPIPASLRAGSPSSLRPTSPGPVSPSTLRLAPPRARFLTCAPDDLRLAEVAELLRDYRRIVEGVRSVGGFMGE</sequence>
<dbReference type="InterPro" id="IPR003123">
    <property type="entry name" value="VPS9"/>
</dbReference>
<feature type="region of interest" description="Disordered" evidence="1">
    <location>
        <begin position="1"/>
        <end position="59"/>
    </location>
</feature>
<dbReference type="Gene3D" id="1.20.1050.80">
    <property type="entry name" value="VPS9 domain"/>
    <property type="match status" value="1"/>
</dbReference>
<dbReference type="PANTHER" id="PTHR24216">
    <property type="entry name" value="PAXILLIN-RELATED"/>
    <property type="match status" value="1"/>
</dbReference>
<evidence type="ECO:0000313" key="4">
    <source>
        <dbReference type="Proteomes" id="UP000007431"/>
    </source>
</evidence>
<dbReference type="OrthoDB" id="10264848at2759"/>
<dbReference type="PANTHER" id="PTHR24216:SF65">
    <property type="entry name" value="PAXILLIN-LIKE PROTEIN 1"/>
    <property type="match status" value="1"/>
</dbReference>
<dbReference type="RefSeq" id="XP_003031374.1">
    <property type="nucleotide sequence ID" value="XM_003031328.1"/>
</dbReference>
<dbReference type="HOGENOM" id="CLU_009189_0_0_1"/>
<dbReference type="SUPFAM" id="SSF109993">
    <property type="entry name" value="VPS9 domain"/>
    <property type="match status" value="1"/>
</dbReference>
<feature type="region of interest" description="Disordered" evidence="1">
    <location>
        <begin position="828"/>
        <end position="951"/>
    </location>
</feature>
<accession>D8Q7R4</accession>
<feature type="domain" description="VPS9" evidence="2">
    <location>
        <begin position="474"/>
        <end position="719"/>
    </location>
</feature>
<reference evidence="3 4" key="1">
    <citation type="journal article" date="2010" name="Nat. Biotechnol.">
        <title>Genome sequence of the model mushroom Schizophyllum commune.</title>
        <authorList>
            <person name="Ohm R.A."/>
            <person name="de Jong J.F."/>
            <person name="Lugones L.G."/>
            <person name="Aerts A."/>
            <person name="Kothe E."/>
            <person name="Stajich J.E."/>
            <person name="de Vries R.P."/>
            <person name="Record E."/>
            <person name="Levasseur A."/>
            <person name="Baker S.E."/>
            <person name="Bartholomew K.A."/>
            <person name="Coutinho P.M."/>
            <person name="Erdmann S."/>
            <person name="Fowler T.J."/>
            <person name="Gathman A.C."/>
            <person name="Lombard V."/>
            <person name="Henrissat B."/>
            <person name="Knabe N."/>
            <person name="Kuees U."/>
            <person name="Lilly W.W."/>
            <person name="Lindquist E."/>
            <person name="Lucas S."/>
            <person name="Magnuson J.K."/>
            <person name="Piumi F."/>
            <person name="Raudaskoski M."/>
            <person name="Salamov A."/>
            <person name="Schmutz J."/>
            <person name="Schwarze F.W.M.R."/>
            <person name="vanKuyk P.A."/>
            <person name="Horton J.S."/>
            <person name="Grigoriev I.V."/>
            <person name="Woesten H.A.B."/>
        </authorList>
    </citation>
    <scope>NUCLEOTIDE SEQUENCE [LARGE SCALE GENOMIC DNA]</scope>
    <source>
        <strain evidence="4">H4-8 / FGSC 9210</strain>
    </source>
</reference>
<feature type="compositionally biased region" description="Acidic residues" evidence="1">
    <location>
        <begin position="882"/>
        <end position="908"/>
    </location>
</feature>
<evidence type="ECO:0000259" key="2">
    <source>
        <dbReference type="PROSITE" id="PS51205"/>
    </source>
</evidence>
<dbReference type="eggNOG" id="KOG0672">
    <property type="taxonomic scope" value="Eukaryota"/>
</dbReference>
<dbReference type="PROSITE" id="PS51205">
    <property type="entry name" value="VPS9"/>
    <property type="match status" value="1"/>
</dbReference>
<protein>
    <recommendedName>
        <fullName evidence="2">VPS9 domain-containing protein</fullName>
    </recommendedName>
</protein>
<dbReference type="STRING" id="578458.D8Q7R4"/>
<dbReference type="InterPro" id="IPR037191">
    <property type="entry name" value="VPS9_dom_sf"/>
</dbReference>
<dbReference type="OMA" id="VKSNPPH"/>
<dbReference type="KEGG" id="scm:SCHCO_02628931"/>
<dbReference type="InParanoid" id="D8Q7R4"/>
<dbReference type="Proteomes" id="UP000007431">
    <property type="component" value="Unassembled WGS sequence"/>
</dbReference>
<feature type="compositionally biased region" description="Low complexity" evidence="1">
    <location>
        <begin position="48"/>
        <end position="59"/>
    </location>
</feature>
<gene>
    <name evidence="3" type="ORF">SCHCODRAFT_257460</name>
</gene>
<organism evidence="4">
    <name type="scientific">Schizophyllum commune (strain H4-8 / FGSC 9210)</name>
    <name type="common">Split gill fungus</name>
    <dbReference type="NCBI Taxonomy" id="578458"/>
    <lineage>
        <taxon>Eukaryota</taxon>
        <taxon>Fungi</taxon>
        <taxon>Dikarya</taxon>
        <taxon>Basidiomycota</taxon>
        <taxon>Agaricomycotina</taxon>
        <taxon>Agaricomycetes</taxon>
        <taxon>Agaricomycetidae</taxon>
        <taxon>Agaricales</taxon>
        <taxon>Schizophyllaceae</taxon>
        <taxon>Schizophyllum</taxon>
    </lineage>
</organism>
<dbReference type="Pfam" id="PF02204">
    <property type="entry name" value="VPS9"/>
    <property type="match status" value="1"/>
</dbReference>
<keyword evidence="4" id="KW-1185">Reference proteome</keyword>
<evidence type="ECO:0000313" key="3">
    <source>
        <dbReference type="EMBL" id="EFI96471.1"/>
    </source>
</evidence>
<feature type="compositionally biased region" description="Pro residues" evidence="1">
    <location>
        <begin position="212"/>
        <end position="230"/>
    </location>
</feature>
<dbReference type="VEuPathDB" id="FungiDB:SCHCODRAFT_02628931"/>
<proteinExistence type="predicted"/>
<evidence type="ECO:0000256" key="1">
    <source>
        <dbReference type="SAM" id="MobiDB-lite"/>
    </source>
</evidence>
<feature type="compositionally biased region" description="Low complexity" evidence="1">
    <location>
        <begin position="257"/>
        <end position="293"/>
    </location>
</feature>
<feature type="compositionally biased region" description="Pro residues" evidence="1">
    <location>
        <begin position="986"/>
        <end position="996"/>
    </location>
</feature>
<dbReference type="EMBL" id="GL377307">
    <property type="protein sequence ID" value="EFI96471.1"/>
    <property type="molecule type" value="Genomic_DNA"/>
</dbReference>
<feature type="compositionally biased region" description="Pro residues" evidence="1">
    <location>
        <begin position="729"/>
        <end position="740"/>
    </location>
</feature>
<feature type="region of interest" description="Disordered" evidence="1">
    <location>
        <begin position="395"/>
        <end position="446"/>
    </location>
</feature>
<feature type="region of interest" description="Disordered" evidence="1">
    <location>
        <begin position="965"/>
        <end position="1026"/>
    </location>
</feature>
<feature type="region of interest" description="Disordered" evidence="1">
    <location>
        <begin position="768"/>
        <end position="810"/>
    </location>
</feature>
<feature type="compositionally biased region" description="Basic and acidic residues" evidence="1">
    <location>
        <begin position="402"/>
        <end position="432"/>
    </location>
</feature>
<dbReference type="AlphaFoldDB" id="D8Q7R4"/>
<dbReference type="GeneID" id="9586716"/>
<feature type="region of interest" description="Disordered" evidence="1">
    <location>
        <begin position="212"/>
        <end position="293"/>
    </location>
</feature>
<name>D8Q7R4_SCHCM</name>